<dbReference type="InterPro" id="IPR058248">
    <property type="entry name" value="Lxx211020-like"/>
</dbReference>
<feature type="chain" id="PRO_5037088365" evidence="1">
    <location>
        <begin position="23"/>
        <end position="150"/>
    </location>
</feature>
<reference evidence="2" key="1">
    <citation type="journal article" date="2014" name="Int. J. Syst. Evol. Microbiol.">
        <title>Complete genome sequence of Corynebacterium casei LMG S-19264T (=DSM 44701T), isolated from a smear-ripened cheese.</title>
        <authorList>
            <consortium name="US DOE Joint Genome Institute (JGI-PGF)"/>
            <person name="Walter F."/>
            <person name="Albersmeier A."/>
            <person name="Kalinowski J."/>
            <person name="Ruckert C."/>
        </authorList>
    </citation>
    <scope>NUCLEOTIDE SEQUENCE</scope>
    <source>
        <strain evidence="2">CGMCC 1.10998</strain>
    </source>
</reference>
<dbReference type="Pfam" id="PF04314">
    <property type="entry name" value="PCuAC"/>
    <property type="match status" value="1"/>
</dbReference>
<keyword evidence="3" id="KW-1185">Reference proteome</keyword>
<proteinExistence type="predicted"/>
<organism evidence="2 3">
    <name type="scientific">Undibacterium terreum</name>
    <dbReference type="NCBI Taxonomy" id="1224302"/>
    <lineage>
        <taxon>Bacteria</taxon>
        <taxon>Pseudomonadati</taxon>
        <taxon>Pseudomonadota</taxon>
        <taxon>Betaproteobacteria</taxon>
        <taxon>Burkholderiales</taxon>
        <taxon>Oxalobacteraceae</taxon>
        <taxon>Undibacterium</taxon>
    </lineage>
</organism>
<gene>
    <name evidence="2" type="ORF">GCM10011396_03330</name>
</gene>
<dbReference type="SUPFAM" id="SSF110087">
    <property type="entry name" value="DR1885-like metal-binding protein"/>
    <property type="match status" value="1"/>
</dbReference>
<sequence>MKTGLKFLVAGSLLASSLGAHAEVLVKDAWVRATVPQQKATGAFMKIQVPQDSRLVEVQTSAAATAEVHQMKMDNNVMKMRAVPDLELPAGKEIELKPGSYHVMLMGLKVQVKEGDIVPLTLIIEGKDKKRETVEVKAKARPLNSAEGKM</sequence>
<keyword evidence="1" id="KW-0732">Signal</keyword>
<accession>A0A916XC58</accession>
<dbReference type="RefSeq" id="WP_188564255.1">
    <property type="nucleotide sequence ID" value="NZ_BMED01000001.1"/>
</dbReference>
<dbReference type="AlphaFoldDB" id="A0A916XC58"/>
<evidence type="ECO:0000313" key="3">
    <source>
        <dbReference type="Proteomes" id="UP000637423"/>
    </source>
</evidence>
<name>A0A916XC58_9BURK</name>
<evidence type="ECO:0000256" key="1">
    <source>
        <dbReference type="SAM" id="SignalP"/>
    </source>
</evidence>
<reference evidence="2" key="2">
    <citation type="submission" date="2020-09" db="EMBL/GenBank/DDBJ databases">
        <authorList>
            <person name="Sun Q."/>
            <person name="Zhou Y."/>
        </authorList>
    </citation>
    <scope>NUCLEOTIDE SEQUENCE</scope>
    <source>
        <strain evidence="2">CGMCC 1.10998</strain>
    </source>
</reference>
<dbReference type="Proteomes" id="UP000637423">
    <property type="component" value="Unassembled WGS sequence"/>
</dbReference>
<dbReference type="InterPro" id="IPR036182">
    <property type="entry name" value="PCuAC_sf"/>
</dbReference>
<comment type="caution">
    <text evidence="2">The sequence shown here is derived from an EMBL/GenBank/DDBJ whole genome shotgun (WGS) entry which is preliminary data.</text>
</comment>
<evidence type="ECO:0000313" key="2">
    <source>
        <dbReference type="EMBL" id="GGC59778.1"/>
    </source>
</evidence>
<dbReference type="EMBL" id="BMED01000001">
    <property type="protein sequence ID" value="GGC59778.1"/>
    <property type="molecule type" value="Genomic_DNA"/>
</dbReference>
<protein>
    <submittedName>
        <fullName evidence="2">Transporter</fullName>
    </submittedName>
</protein>
<dbReference type="PANTHER" id="PTHR36302">
    <property type="entry name" value="BLR7088 PROTEIN"/>
    <property type="match status" value="1"/>
</dbReference>
<feature type="signal peptide" evidence="1">
    <location>
        <begin position="1"/>
        <end position="22"/>
    </location>
</feature>
<dbReference type="PANTHER" id="PTHR36302:SF1">
    <property type="entry name" value="COPPER CHAPERONE PCU(A)C"/>
    <property type="match status" value="1"/>
</dbReference>
<dbReference type="Gene3D" id="2.60.40.1890">
    <property type="entry name" value="PCu(A)C copper chaperone"/>
    <property type="match status" value="1"/>
</dbReference>
<dbReference type="InterPro" id="IPR007410">
    <property type="entry name" value="LpqE-like"/>
</dbReference>